<proteinExistence type="predicted"/>
<dbReference type="GO" id="GO:0009086">
    <property type="term" value="P:methionine biosynthetic process"/>
    <property type="evidence" value="ECO:0007669"/>
    <property type="project" value="InterPro"/>
</dbReference>
<dbReference type="PANTHER" id="PTHR43844:SF2">
    <property type="entry name" value="SYNTHASE, VITAMIN-B12 INDEPENDENT, PUTATIVE (AFU_ORTHOLOGUE AFUA_3G12060)-RELATED"/>
    <property type="match status" value="1"/>
</dbReference>
<dbReference type="SUPFAM" id="SSF51726">
    <property type="entry name" value="UROD/MetE-like"/>
    <property type="match status" value="1"/>
</dbReference>
<protein>
    <submittedName>
        <fullName evidence="2">Methionine synthase</fullName>
    </submittedName>
</protein>
<dbReference type="InterPro" id="IPR002629">
    <property type="entry name" value="Met_Synth_C/arc"/>
</dbReference>
<dbReference type="Gene3D" id="3.20.20.210">
    <property type="match status" value="1"/>
</dbReference>
<dbReference type="AlphaFoldDB" id="A0A7C2BD20"/>
<dbReference type="GO" id="GO:0008270">
    <property type="term" value="F:zinc ion binding"/>
    <property type="evidence" value="ECO:0007669"/>
    <property type="project" value="InterPro"/>
</dbReference>
<dbReference type="InterPro" id="IPR038071">
    <property type="entry name" value="UROD/MetE-like_sf"/>
</dbReference>
<dbReference type="CDD" id="cd03311">
    <property type="entry name" value="CIMS_C_terminal_like"/>
    <property type="match status" value="1"/>
</dbReference>
<sequence length="363" mass="41864">MFYRSDVVGSLLRPSYLVEARQQYEAGQLSAAEFKRIEDRAVDEAIRLQEEAGLEVVTDGEQRRYAFFGHLVEAMEGFDKFGGWAITFRDEQGNENLVRRPIVVDKLRWRRNMCAEEFTYLRARTNRVAKVTLISTMQAAVYWDKNRSVGAYPTVESYLADVVDITRREIEELIRLGCTYIQIDAPQYAALLDPKIREGYRIRGMDPDRIVDQTIELDNAVLDGFDKQGVIFGLHICRGNNQSMFYASGGYDPIAEKVFRKTKFHRFLLEYDDERSGTFEPLRFVPEDRVVVLGLVTTKKMRLESQDELIRRIMEAAKYVPLDRLALSPQCGFASTWEGNRITPEVQRQKLELVARTAKAVWG</sequence>
<evidence type="ECO:0000313" key="2">
    <source>
        <dbReference type="EMBL" id="HEF64366.1"/>
    </source>
</evidence>
<dbReference type="GO" id="GO:0003871">
    <property type="term" value="F:5-methyltetrahydropteroyltriglutamate-homocysteine S-methyltransferase activity"/>
    <property type="evidence" value="ECO:0007669"/>
    <property type="project" value="InterPro"/>
</dbReference>
<evidence type="ECO:0000259" key="1">
    <source>
        <dbReference type="Pfam" id="PF01717"/>
    </source>
</evidence>
<accession>A0A7C2BD20</accession>
<gene>
    <name evidence="2" type="ORF">ENP47_01975</name>
</gene>
<comment type="caution">
    <text evidence="2">The sequence shown here is derived from an EMBL/GenBank/DDBJ whole genome shotgun (WGS) entry which is preliminary data.</text>
</comment>
<organism evidence="2">
    <name type="scientific">Thermomicrobium roseum</name>
    <dbReference type="NCBI Taxonomy" id="500"/>
    <lineage>
        <taxon>Bacteria</taxon>
        <taxon>Pseudomonadati</taxon>
        <taxon>Thermomicrobiota</taxon>
        <taxon>Thermomicrobia</taxon>
        <taxon>Thermomicrobiales</taxon>
        <taxon>Thermomicrobiaceae</taxon>
        <taxon>Thermomicrobium</taxon>
    </lineage>
</organism>
<dbReference type="PANTHER" id="PTHR43844">
    <property type="entry name" value="METHIONINE SYNTHASE"/>
    <property type="match status" value="1"/>
</dbReference>
<dbReference type="EMBL" id="DSJL01000003">
    <property type="protein sequence ID" value="HEF64366.1"/>
    <property type="molecule type" value="Genomic_DNA"/>
</dbReference>
<feature type="domain" description="Cobalamin-independent methionine synthase MetE C-terminal/archaeal" evidence="1">
    <location>
        <begin position="8"/>
        <end position="335"/>
    </location>
</feature>
<reference evidence="2" key="1">
    <citation type="journal article" date="2020" name="mSystems">
        <title>Genome- and Community-Level Interaction Insights into Carbon Utilization and Element Cycling Functions of Hydrothermarchaeota in Hydrothermal Sediment.</title>
        <authorList>
            <person name="Zhou Z."/>
            <person name="Liu Y."/>
            <person name="Xu W."/>
            <person name="Pan J."/>
            <person name="Luo Z.H."/>
            <person name="Li M."/>
        </authorList>
    </citation>
    <scope>NUCLEOTIDE SEQUENCE [LARGE SCALE GENOMIC DNA]</scope>
    <source>
        <strain evidence="2">SpSt-222</strain>
    </source>
</reference>
<name>A0A7C2BD20_THERO</name>
<dbReference type="Pfam" id="PF01717">
    <property type="entry name" value="Meth_synt_2"/>
    <property type="match status" value="1"/>
</dbReference>